<feature type="domain" description="SGNH hydrolase-type esterase" evidence="2">
    <location>
        <begin position="38"/>
        <end position="291"/>
    </location>
</feature>
<dbReference type="Proteomes" id="UP001601948">
    <property type="component" value="Unassembled WGS sequence"/>
</dbReference>
<evidence type="ECO:0000259" key="2">
    <source>
        <dbReference type="Pfam" id="PF13472"/>
    </source>
</evidence>
<keyword evidence="1" id="KW-0732">Signal</keyword>
<dbReference type="InterPro" id="IPR013830">
    <property type="entry name" value="SGNH_hydro"/>
</dbReference>
<evidence type="ECO:0000313" key="4">
    <source>
        <dbReference type="Proteomes" id="UP001601948"/>
    </source>
</evidence>
<dbReference type="SUPFAM" id="SSF52266">
    <property type="entry name" value="SGNH hydrolase"/>
    <property type="match status" value="1"/>
</dbReference>
<dbReference type="InterPro" id="IPR036514">
    <property type="entry name" value="SGNH_hydro_sf"/>
</dbReference>
<dbReference type="PANTHER" id="PTHR37981">
    <property type="entry name" value="LIPASE 2"/>
    <property type="match status" value="1"/>
</dbReference>
<dbReference type="PANTHER" id="PTHR37981:SF1">
    <property type="entry name" value="SGNH HYDROLASE-TYPE ESTERASE DOMAIN-CONTAINING PROTEIN"/>
    <property type="match status" value="1"/>
</dbReference>
<dbReference type="CDD" id="cd01823">
    <property type="entry name" value="SEST_like"/>
    <property type="match status" value="1"/>
</dbReference>
<dbReference type="EC" id="3.1.-.-" evidence="3"/>
<dbReference type="GO" id="GO:0016787">
    <property type="term" value="F:hydrolase activity"/>
    <property type="evidence" value="ECO:0007669"/>
    <property type="project" value="UniProtKB-KW"/>
</dbReference>
<evidence type="ECO:0000256" key="1">
    <source>
        <dbReference type="SAM" id="SignalP"/>
    </source>
</evidence>
<protein>
    <submittedName>
        <fullName evidence="3">SGNH/GDSL hydrolase family protein</fullName>
        <ecNumber evidence="3">3.1.-.-</ecNumber>
    </submittedName>
</protein>
<feature type="signal peptide" evidence="1">
    <location>
        <begin position="1"/>
        <end position="30"/>
    </location>
</feature>
<reference evidence="3 4" key="1">
    <citation type="submission" date="2024-10" db="EMBL/GenBank/DDBJ databases">
        <title>The Natural Products Discovery Center: Release of the First 8490 Sequenced Strains for Exploring Actinobacteria Biosynthetic Diversity.</title>
        <authorList>
            <person name="Kalkreuter E."/>
            <person name="Kautsar S.A."/>
            <person name="Yang D."/>
            <person name="Bader C.D."/>
            <person name="Teijaro C.N."/>
            <person name="Fluegel L."/>
            <person name="Davis C.M."/>
            <person name="Simpson J.R."/>
            <person name="Lauterbach L."/>
            <person name="Steele A.D."/>
            <person name="Gui C."/>
            <person name="Meng S."/>
            <person name="Li G."/>
            <person name="Viehrig K."/>
            <person name="Ye F."/>
            <person name="Su P."/>
            <person name="Kiefer A.F."/>
            <person name="Nichols A."/>
            <person name="Cepeda A.J."/>
            <person name="Yan W."/>
            <person name="Fan B."/>
            <person name="Jiang Y."/>
            <person name="Adhikari A."/>
            <person name="Zheng C.-J."/>
            <person name="Schuster L."/>
            <person name="Cowan T.M."/>
            <person name="Smanski M.J."/>
            <person name="Chevrette M.G."/>
            <person name="De Carvalho L.P.S."/>
            <person name="Shen B."/>
        </authorList>
    </citation>
    <scope>NUCLEOTIDE SEQUENCE [LARGE SCALE GENOMIC DNA]</scope>
    <source>
        <strain evidence="3 4">NPDC003040</strain>
    </source>
</reference>
<dbReference type="PROSITE" id="PS51318">
    <property type="entry name" value="TAT"/>
    <property type="match status" value="1"/>
</dbReference>
<dbReference type="InterPro" id="IPR006311">
    <property type="entry name" value="TAT_signal"/>
</dbReference>
<comment type="caution">
    <text evidence="3">The sequence shown here is derived from an EMBL/GenBank/DDBJ whole genome shotgun (WGS) entry which is preliminary data.</text>
</comment>
<keyword evidence="3" id="KW-0378">Hydrolase</keyword>
<organism evidence="3 4">
    <name type="scientific">Nocardia suismassiliense</name>
    <dbReference type="NCBI Taxonomy" id="2077092"/>
    <lineage>
        <taxon>Bacteria</taxon>
        <taxon>Bacillati</taxon>
        <taxon>Actinomycetota</taxon>
        <taxon>Actinomycetes</taxon>
        <taxon>Mycobacteriales</taxon>
        <taxon>Nocardiaceae</taxon>
        <taxon>Nocardia</taxon>
    </lineage>
</organism>
<sequence length="304" mass="30825">MARRSMLLRTLAIAAAAVTSAGLGPAVAAAQPGAQYVALGSSYAAGPGIAPVADSGCARSAQNYPRLLADALGLALTDVTCSGATTAHILDTPQRLRDGRSVPAQLDAVTADTRLVTVTIGGNDLRLVGTMITQSCGNAAVQAFSLPTAAADAVTRGCALGGGDVAGPSMDTDYGRVEQALVRIADAVHAKAPGARVLFVDYLPVVDREATACAAVPLQPHQASAARAGYDGLLAATARAARSAGADVIEVDQTHTPCTPTPWVTGFADPFTRTPDLAAVMSSYHPNLDGMTAIAQQIAGLIRR</sequence>
<dbReference type="EMBL" id="JBIAPI010000001">
    <property type="protein sequence ID" value="MFF3221573.1"/>
    <property type="molecule type" value="Genomic_DNA"/>
</dbReference>
<evidence type="ECO:0000313" key="3">
    <source>
        <dbReference type="EMBL" id="MFF3221573.1"/>
    </source>
</evidence>
<accession>A0ABW6QK34</accession>
<dbReference type="RefSeq" id="WP_387712727.1">
    <property type="nucleotide sequence ID" value="NZ_JBIAPI010000001.1"/>
</dbReference>
<dbReference type="InterPro" id="IPR037460">
    <property type="entry name" value="SEST-like"/>
</dbReference>
<proteinExistence type="predicted"/>
<dbReference type="Gene3D" id="3.40.50.1110">
    <property type="entry name" value="SGNH hydrolase"/>
    <property type="match status" value="1"/>
</dbReference>
<name>A0ABW6QK34_9NOCA</name>
<feature type="chain" id="PRO_5045969835" evidence="1">
    <location>
        <begin position="31"/>
        <end position="304"/>
    </location>
</feature>
<gene>
    <name evidence="3" type="ORF">ACFYV7_02155</name>
</gene>
<keyword evidence="4" id="KW-1185">Reference proteome</keyword>
<dbReference type="Pfam" id="PF13472">
    <property type="entry name" value="Lipase_GDSL_2"/>
    <property type="match status" value="1"/>
</dbReference>